<keyword evidence="2" id="KW-1185">Reference proteome</keyword>
<name>A0ACC1MNN7_9APHY</name>
<sequence length="113" mass="11804">MINSSSGLSSISVIHTQASKYPCDGSTPLPERKRLGVVGLGLATGSPRSKLESTLVPSMDRRRALAAPTCSRLLEDGNDENEEVEVTGAYTSSSGVVGAELQVPELNGEETGE</sequence>
<organism evidence="1 2">
    <name type="scientific">Trametes sanguinea</name>
    <dbReference type="NCBI Taxonomy" id="158606"/>
    <lineage>
        <taxon>Eukaryota</taxon>
        <taxon>Fungi</taxon>
        <taxon>Dikarya</taxon>
        <taxon>Basidiomycota</taxon>
        <taxon>Agaricomycotina</taxon>
        <taxon>Agaricomycetes</taxon>
        <taxon>Polyporales</taxon>
        <taxon>Polyporaceae</taxon>
        <taxon>Trametes</taxon>
    </lineage>
</organism>
<proteinExistence type="predicted"/>
<gene>
    <name evidence="1" type="ORF">NUW54_g13222</name>
</gene>
<accession>A0ACC1MNN7</accession>
<dbReference type="EMBL" id="JANSHE010006025">
    <property type="protein sequence ID" value="KAJ2968425.1"/>
    <property type="molecule type" value="Genomic_DNA"/>
</dbReference>
<dbReference type="Proteomes" id="UP001144978">
    <property type="component" value="Unassembled WGS sequence"/>
</dbReference>
<evidence type="ECO:0000313" key="1">
    <source>
        <dbReference type="EMBL" id="KAJ2968425.1"/>
    </source>
</evidence>
<evidence type="ECO:0000313" key="2">
    <source>
        <dbReference type="Proteomes" id="UP001144978"/>
    </source>
</evidence>
<comment type="caution">
    <text evidence="1">The sequence shown here is derived from an EMBL/GenBank/DDBJ whole genome shotgun (WGS) entry which is preliminary data.</text>
</comment>
<protein>
    <submittedName>
        <fullName evidence="1">Uncharacterized protein</fullName>
    </submittedName>
</protein>
<reference evidence="1" key="1">
    <citation type="submission" date="2022-08" db="EMBL/GenBank/DDBJ databases">
        <title>Genome Sequence of Pycnoporus sanguineus.</title>
        <authorList>
            <person name="Buettner E."/>
        </authorList>
    </citation>
    <scope>NUCLEOTIDE SEQUENCE</scope>
    <source>
        <strain evidence="1">CG-C14</strain>
    </source>
</reference>